<sequence>MQDFFKALKTTDLKTIKETIYSKQAVGSLMHKTLLTFRHNLQAVLNGATLMAVLKASIVRSSKSKEQLLAILILLIS</sequence>
<evidence type="ECO:0000313" key="1">
    <source>
        <dbReference type="EMBL" id="KRM37471.1"/>
    </source>
</evidence>
<protein>
    <submittedName>
        <fullName evidence="1">Uncharacterized protein</fullName>
    </submittedName>
</protein>
<comment type="caution">
    <text evidence="1">The sequence shown here is derived from an EMBL/GenBank/DDBJ whole genome shotgun (WGS) entry which is preliminary data.</text>
</comment>
<keyword evidence="2" id="KW-1185">Reference proteome</keyword>
<gene>
    <name evidence="1" type="ORF">FC39_GL000120</name>
</gene>
<proteinExistence type="predicted"/>
<evidence type="ECO:0000313" key="2">
    <source>
        <dbReference type="Proteomes" id="UP000051223"/>
    </source>
</evidence>
<dbReference type="AlphaFoldDB" id="A0A0R1Y5H9"/>
<name>A0A0R1Y5H9_9LACO</name>
<accession>A0A0R1Y5H9</accession>
<dbReference type="Proteomes" id="UP000051223">
    <property type="component" value="Unassembled WGS sequence"/>
</dbReference>
<dbReference type="PATRIC" id="fig|1423754.3.peg.128"/>
<organism evidence="1 2">
    <name type="scientific">Lactobacillus hamsteri DSM 5661 = JCM 6256</name>
    <dbReference type="NCBI Taxonomy" id="1423754"/>
    <lineage>
        <taxon>Bacteria</taxon>
        <taxon>Bacillati</taxon>
        <taxon>Bacillota</taxon>
        <taxon>Bacilli</taxon>
        <taxon>Lactobacillales</taxon>
        <taxon>Lactobacillaceae</taxon>
        <taxon>Lactobacillus</taxon>
    </lineage>
</organism>
<reference evidence="1 2" key="1">
    <citation type="journal article" date="2015" name="Genome Announc.">
        <title>Expanding the biotechnology potential of lactobacilli through comparative genomics of 213 strains and associated genera.</title>
        <authorList>
            <person name="Sun Z."/>
            <person name="Harris H.M."/>
            <person name="McCann A."/>
            <person name="Guo C."/>
            <person name="Argimon S."/>
            <person name="Zhang W."/>
            <person name="Yang X."/>
            <person name="Jeffery I.B."/>
            <person name="Cooney J.C."/>
            <person name="Kagawa T.F."/>
            <person name="Liu W."/>
            <person name="Song Y."/>
            <person name="Salvetti E."/>
            <person name="Wrobel A."/>
            <person name="Rasinkangas P."/>
            <person name="Parkhill J."/>
            <person name="Rea M.C."/>
            <person name="O'Sullivan O."/>
            <person name="Ritari J."/>
            <person name="Douillard F.P."/>
            <person name="Paul Ross R."/>
            <person name="Yang R."/>
            <person name="Briner A.E."/>
            <person name="Felis G.E."/>
            <person name="de Vos W.M."/>
            <person name="Barrangou R."/>
            <person name="Klaenhammer T.R."/>
            <person name="Caufield P.W."/>
            <person name="Cui Y."/>
            <person name="Zhang H."/>
            <person name="O'Toole P.W."/>
        </authorList>
    </citation>
    <scope>NUCLEOTIDE SEQUENCE [LARGE SCALE GENOMIC DNA]</scope>
    <source>
        <strain evidence="1 2">DSM 5661</strain>
    </source>
</reference>
<dbReference type="EMBL" id="AZGI01000081">
    <property type="protein sequence ID" value="KRM37471.1"/>
    <property type="molecule type" value="Genomic_DNA"/>
</dbReference>